<sequence>MLPKKARPLSSQSINSNKSNCESKAEGFSLFDNETERARKAFINDGSSQSGCDLFPKMGDRLQDNPEDENTNILEENSKYESNQFIKTNAASNCSGSNIKDLADGNINTDHSASSFVQSTIIDGSDDNDDNLDTSILNRIFGYRLCREDR</sequence>
<organism evidence="2 3">
    <name type="scientific">Dekkera bruxellensis</name>
    <name type="common">Brettanomyces custersii</name>
    <dbReference type="NCBI Taxonomy" id="5007"/>
    <lineage>
        <taxon>Eukaryota</taxon>
        <taxon>Fungi</taxon>
        <taxon>Dikarya</taxon>
        <taxon>Ascomycota</taxon>
        <taxon>Saccharomycotina</taxon>
        <taxon>Pichiomycetes</taxon>
        <taxon>Pichiales</taxon>
        <taxon>Pichiaceae</taxon>
        <taxon>Brettanomyces</taxon>
    </lineage>
</organism>
<dbReference type="EMBL" id="JABCYN010000030">
    <property type="protein sequence ID" value="KAF6009675.1"/>
    <property type="molecule type" value="Genomic_DNA"/>
</dbReference>
<evidence type="ECO:0000313" key="3">
    <source>
        <dbReference type="Proteomes" id="UP000568158"/>
    </source>
</evidence>
<evidence type="ECO:0000256" key="1">
    <source>
        <dbReference type="SAM" id="MobiDB-lite"/>
    </source>
</evidence>
<evidence type="ECO:0000313" key="2">
    <source>
        <dbReference type="EMBL" id="KAF6009675.1"/>
    </source>
</evidence>
<dbReference type="Proteomes" id="UP000568158">
    <property type="component" value="Unassembled WGS sequence"/>
</dbReference>
<feature type="compositionally biased region" description="Polar residues" evidence="1">
    <location>
        <begin position="9"/>
        <end position="22"/>
    </location>
</feature>
<gene>
    <name evidence="2" type="ORF">HII12_003221</name>
</gene>
<accession>A0A8H6BDB3</accession>
<dbReference type="AlphaFoldDB" id="A0A8H6BDB3"/>
<name>A0A8H6BDB3_DEKBR</name>
<comment type="caution">
    <text evidence="2">The sequence shown here is derived from an EMBL/GenBank/DDBJ whole genome shotgun (WGS) entry which is preliminary data.</text>
</comment>
<protein>
    <submittedName>
        <fullName evidence="2">Uncharacterized protein</fullName>
    </submittedName>
</protein>
<feature type="region of interest" description="Disordered" evidence="1">
    <location>
        <begin position="1"/>
        <end position="23"/>
    </location>
</feature>
<reference evidence="2 3" key="1">
    <citation type="journal article" date="2020" name="Appl. Microbiol. Biotechnol.">
        <title>Targeted gene deletion in Brettanomyces bruxellensis with an expression-free CRISPR-Cas9 system.</title>
        <authorList>
            <person name="Varela C."/>
            <person name="Bartel C."/>
            <person name="Onetto C."/>
            <person name="Borneman A."/>
        </authorList>
    </citation>
    <scope>NUCLEOTIDE SEQUENCE [LARGE SCALE GENOMIC DNA]</scope>
    <source>
        <strain evidence="2 3">AWRI1613</strain>
    </source>
</reference>
<proteinExistence type="predicted"/>